<reference evidence="4" key="1">
    <citation type="submission" date="2016-12" db="EMBL/GenBank/DDBJ databases">
        <title>Characterization and complete genome sequence of Yersinia bacteriophage, fHe-Yen3-01.</title>
        <authorList>
            <person name="Jun J.W."/>
            <person name="Wicklund A."/>
            <person name="Skurnik M."/>
        </authorList>
    </citation>
    <scope>NUCLEOTIDE SEQUENCE [LARGE SCALE GENOMIC DNA]</scope>
</reference>
<evidence type="ECO:0000313" key="4">
    <source>
        <dbReference type="Proteomes" id="UP000225269"/>
    </source>
</evidence>
<name>A0A1L7DQM0_9CAUD</name>
<dbReference type="Proteomes" id="UP000225269">
    <property type="component" value="Segment"/>
</dbReference>
<keyword evidence="2" id="KW-1133">Transmembrane helix</keyword>
<feature type="transmembrane region" description="Helical" evidence="2">
    <location>
        <begin position="95"/>
        <end position="114"/>
    </location>
</feature>
<keyword evidence="4" id="KW-1185">Reference proteome</keyword>
<evidence type="ECO:0000256" key="1">
    <source>
        <dbReference type="SAM" id="Coils"/>
    </source>
</evidence>
<evidence type="ECO:0000313" key="3">
    <source>
        <dbReference type="EMBL" id="APU00343.1"/>
    </source>
</evidence>
<keyword evidence="2" id="KW-0472">Membrane</keyword>
<dbReference type="EMBL" id="KY318515">
    <property type="protein sequence ID" value="APU00343.1"/>
    <property type="molecule type" value="Genomic_DNA"/>
</dbReference>
<protein>
    <submittedName>
        <fullName evidence="3">Uncharacterized protein</fullName>
    </submittedName>
</protein>
<feature type="coiled-coil region" evidence="1">
    <location>
        <begin position="62"/>
        <end position="96"/>
    </location>
</feature>
<sequence>MKKNPNVALVAAKASIATLHRELDTARKEKDDLARLASNKFKLDGQHIGELRVSIREHQKIIEAGSANRAALRSKIKTLQDKVSRLTSDNKGLKAVSVALAVIVAGYALTFYYAGLL</sequence>
<evidence type="ECO:0000256" key="2">
    <source>
        <dbReference type="SAM" id="Phobius"/>
    </source>
</evidence>
<accession>A0A1L7DQM0</accession>
<gene>
    <name evidence="3" type="ORF">fHeYen301_10</name>
</gene>
<feature type="coiled-coil region" evidence="1">
    <location>
        <begin position="9"/>
        <end position="36"/>
    </location>
</feature>
<organism evidence="3 4">
    <name type="scientific">Yersinia phage fHe-Yen3-01</name>
    <dbReference type="NCBI Taxonomy" id="1932893"/>
    <lineage>
        <taxon>Viruses</taxon>
        <taxon>Duplodnaviria</taxon>
        <taxon>Heunggongvirae</taxon>
        <taxon>Uroviricota</taxon>
        <taxon>Caudoviricetes</taxon>
        <taxon>Autographivirales</taxon>
        <taxon>Autonotataviridae</taxon>
        <taxon>Melnykvirinae</taxon>
        <taxon>Pokrovskaiavirus</taxon>
        <taxon>Pokrovskaiavirus fHeYen301</taxon>
    </lineage>
</organism>
<proteinExistence type="predicted"/>
<keyword evidence="1" id="KW-0175">Coiled coil</keyword>
<keyword evidence="2" id="KW-0812">Transmembrane</keyword>